<evidence type="ECO:0000256" key="5">
    <source>
        <dbReference type="ARBA" id="ARBA00023136"/>
    </source>
</evidence>
<reference evidence="6 7" key="1">
    <citation type="journal article" date="2018" name="Nat. Biotechnol.">
        <title>A standardized bacterial taxonomy based on genome phylogeny substantially revises the tree of life.</title>
        <authorList>
            <person name="Parks D.H."/>
            <person name="Chuvochina M."/>
            <person name="Waite D.W."/>
            <person name="Rinke C."/>
            <person name="Skarshewski A."/>
            <person name="Chaumeil P.A."/>
            <person name="Hugenholtz P."/>
        </authorList>
    </citation>
    <scope>NUCLEOTIDE SEQUENCE [LARGE SCALE GENOMIC DNA]</scope>
    <source>
        <strain evidence="6">UBA9158</strain>
    </source>
</reference>
<dbReference type="InterPro" id="IPR018303">
    <property type="entry name" value="ATPase_P-typ_P_site"/>
</dbReference>
<evidence type="ECO:0008006" key="8">
    <source>
        <dbReference type="Google" id="ProtNLM"/>
    </source>
</evidence>
<evidence type="ECO:0000256" key="2">
    <source>
        <dbReference type="ARBA" id="ARBA00022692"/>
    </source>
</evidence>
<protein>
    <recommendedName>
        <fullName evidence="8">Heavy metal translocating P-type ATPase</fullName>
    </recommendedName>
</protein>
<keyword evidence="4" id="KW-1133">Transmembrane helix</keyword>
<dbReference type="Gene3D" id="3.40.50.1000">
    <property type="entry name" value="HAD superfamily/HAD-like"/>
    <property type="match status" value="1"/>
</dbReference>
<keyword evidence="3" id="KW-1278">Translocase</keyword>
<keyword evidence="2" id="KW-0812">Transmembrane</keyword>
<dbReference type="GO" id="GO:0016020">
    <property type="term" value="C:membrane"/>
    <property type="evidence" value="ECO:0007669"/>
    <property type="project" value="UniProtKB-SubCell"/>
</dbReference>
<sequence length="77" mass="8178">TPTSIMVGTGRAAELGILFRKGEALQALRDVSVIALDKTGTLTKGRPELTDLVPAEGFEYNEVLALVAAVESRSEHP</sequence>
<evidence type="ECO:0000256" key="1">
    <source>
        <dbReference type="ARBA" id="ARBA00004370"/>
    </source>
</evidence>
<feature type="non-terminal residue" evidence="6">
    <location>
        <position position="77"/>
    </location>
</feature>
<evidence type="ECO:0000256" key="3">
    <source>
        <dbReference type="ARBA" id="ARBA00022967"/>
    </source>
</evidence>
<organism evidence="6 7">
    <name type="scientific">Haliea salexigens</name>
    <dbReference type="NCBI Taxonomy" id="287487"/>
    <lineage>
        <taxon>Bacteria</taxon>
        <taxon>Pseudomonadati</taxon>
        <taxon>Pseudomonadota</taxon>
        <taxon>Gammaproteobacteria</taxon>
        <taxon>Cellvibrionales</taxon>
        <taxon>Halieaceae</taxon>
        <taxon>Haliea</taxon>
    </lineage>
</organism>
<comment type="subcellular location">
    <subcellularLocation>
        <location evidence="1">Membrane</location>
    </subcellularLocation>
</comment>
<evidence type="ECO:0000256" key="4">
    <source>
        <dbReference type="ARBA" id="ARBA00022989"/>
    </source>
</evidence>
<dbReference type="PANTHER" id="PTHR43520:SF8">
    <property type="entry name" value="P-TYPE CU(+) TRANSPORTER"/>
    <property type="match status" value="1"/>
</dbReference>
<feature type="non-terminal residue" evidence="6">
    <location>
        <position position="1"/>
    </location>
</feature>
<dbReference type="PROSITE" id="PS00154">
    <property type="entry name" value="ATPASE_E1_E2"/>
    <property type="match status" value="1"/>
</dbReference>
<dbReference type="InterPro" id="IPR023299">
    <property type="entry name" value="ATPase_P-typ_cyto_dom_N"/>
</dbReference>
<dbReference type="EMBL" id="DMND01000171">
    <property type="protein sequence ID" value="HAN28512.1"/>
    <property type="molecule type" value="Genomic_DNA"/>
</dbReference>
<dbReference type="Gene3D" id="3.40.1110.10">
    <property type="entry name" value="Calcium-transporting ATPase, cytoplasmic domain N"/>
    <property type="match status" value="1"/>
</dbReference>
<keyword evidence="5" id="KW-0472">Membrane</keyword>
<dbReference type="GO" id="GO:0043682">
    <property type="term" value="F:P-type divalent copper transporter activity"/>
    <property type="evidence" value="ECO:0007669"/>
    <property type="project" value="TreeGrafter"/>
</dbReference>
<dbReference type="AlphaFoldDB" id="A0A3C1KP94"/>
<evidence type="ECO:0000313" key="6">
    <source>
        <dbReference type="EMBL" id="HAN28512.1"/>
    </source>
</evidence>
<gene>
    <name evidence="6" type="ORF">DCP75_12475</name>
</gene>
<dbReference type="GO" id="GO:0055070">
    <property type="term" value="P:copper ion homeostasis"/>
    <property type="evidence" value="ECO:0007669"/>
    <property type="project" value="TreeGrafter"/>
</dbReference>
<proteinExistence type="predicted"/>
<name>A0A3C1KP94_9GAMM</name>
<comment type="caution">
    <text evidence="6">The sequence shown here is derived from an EMBL/GenBank/DDBJ whole genome shotgun (WGS) entry which is preliminary data.</text>
</comment>
<dbReference type="SUPFAM" id="SSF81660">
    <property type="entry name" value="Metal cation-transporting ATPase, ATP-binding domain N"/>
    <property type="match status" value="1"/>
</dbReference>
<dbReference type="InterPro" id="IPR023214">
    <property type="entry name" value="HAD_sf"/>
</dbReference>
<dbReference type="GO" id="GO:0000166">
    <property type="term" value="F:nucleotide binding"/>
    <property type="evidence" value="ECO:0007669"/>
    <property type="project" value="InterPro"/>
</dbReference>
<dbReference type="Proteomes" id="UP000259273">
    <property type="component" value="Unassembled WGS sequence"/>
</dbReference>
<dbReference type="GO" id="GO:0005507">
    <property type="term" value="F:copper ion binding"/>
    <property type="evidence" value="ECO:0007669"/>
    <property type="project" value="TreeGrafter"/>
</dbReference>
<evidence type="ECO:0000313" key="7">
    <source>
        <dbReference type="Proteomes" id="UP000259273"/>
    </source>
</evidence>
<accession>A0A3C1KP94</accession>
<dbReference type="PANTHER" id="PTHR43520">
    <property type="entry name" value="ATP7, ISOFORM B"/>
    <property type="match status" value="1"/>
</dbReference>